<protein>
    <submittedName>
        <fullName evidence="4">YbgC/FadM family acyl-CoA thioesterase</fullName>
        <ecNumber evidence="4">3.1.2.-</ecNumber>
    </submittedName>
</protein>
<organism evidence="4 5">
    <name type="scientific">Sulfurimonas diazotrophicus</name>
    <dbReference type="NCBI Taxonomy" id="3131939"/>
    <lineage>
        <taxon>Bacteria</taxon>
        <taxon>Pseudomonadati</taxon>
        <taxon>Campylobacterota</taxon>
        <taxon>Epsilonproteobacteria</taxon>
        <taxon>Campylobacterales</taxon>
        <taxon>Sulfurimonadaceae</taxon>
        <taxon>Sulfurimonas</taxon>
    </lineage>
</organism>
<evidence type="ECO:0000259" key="3">
    <source>
        <dbReference type="Pfam" id="PF03061"/>
    </source>
</evidence>
<proteinExistence type="inferred from homology"/>
<dbReference type="InterPro" id="IPR006684">
    <property type="entry name" value="YbgC/YbaW"/>
</dbReference>
<sequence length="126" mass="14296">MTIRVYYEDTDVGGVVYYANYLKFCERARSELFFSKGESPLFEGGHFVVRHIEADYLGSAVLGDLLEVSAEVVSIRGTGLQMHQTVRRGNEVLFTLDVRLVYLMTDGRVGRLDAAKREKLKTLLEE</sequence>
<keyword evidence="2 4" id="KW-0378">Hydrolase</keyword>
<dbReference type="PANTHER" id="PTHR31793:SF37">
    <property type="entry name" value="ACYL-COA THIOESTER HYDROLASE YBGC"/>
    <property type="match status" value="1"/>
</dbReference>
<dbReference type="PIRSF" id="PIRSF003230">
    <property type="entry name" value="YbgC"/>
    <property type="match status" value="1"/>
</dbReference>
<dbReference type="NCBIfam" id="TIGR00051">
    <property type="entry name" value="YbgC/FadM family acyl-CoA thioesterase"/>
    <property type="match status" value="1"/>
</dbReference>
<dbReference type="GO" id="GO:0016787">
    <property type="term" value="F:hydrolase activity"/>
    <property type="evidence" value="ECO:0007669"/>
    <property type="project" value="UniProtKB-KW"/>
</dbReference>
<accession>A0ABZ3H5Z0</accession>
<dbReference type="SUPFAM" id="SSF54637">
    <property type="entry name" value="Thioesterase/thiol ester dehydrase-isomerase"/>
    <property type="match status" value="1"/>
</dbReference>
<dbReference type="InterPro" id="IPR029069">
    <property type="entry name" value="HotDog_dom_sf"/>
</dbReference>
<evidence type="ECO:0000256" key="2">
    <source>
        <dbReference type="ARBA" id="ARBA00022801"/>
    </source>
</evidence>
<feature type="domain" description="Thioesterase" evidence="3">
    <location>
        <begin position="13"/>
        <end position="92"/>
    </location>
</feature>
<evidence type="ECO:0000313" key="4">
    <source>
        <dbReference type="EMBL" id="XAU13950.1"/>
    </source>
</evidence>
<dbReference type="Proteomes" id="UP001447842">
    <property type="component" value="Chromosome"/>
</dbReference>
<dbReference type="EC" id="3.1.2.-" evidence="4"/>
<evidence type="ECO:0000256" key="1">
    <source>
        <dbReference type="ARBA" id="ARBA00005953"/>
    </source>
</evidence>
<dbReference type="CDD" id="cd00586">
    <property type="entry name" value="4HBT"/>
    <property type="match status" value="1"/>
</dbReference>
<dbReference type="EMBL" id="CP147920">
    <property type="protein sequence ID" value="XAU13950.1"/>
    <property type="molecule type" value="Genomic_DNA"/>
</dbReference>
<comment type="similarity">
    <text evidence="1">Belongs to the 4-hydroxybenzoyl-CoA thioesterase family.</text>
</comment>
<reference evidence="4 5" key="1">
    <citation type="submission" date="2024-03" db="EMBL/GenBank/DDBJ databases">
        <title>Sulfurimonas sp. HSL3-1.</title>
        <authorList>
            <person name="Wang S."/>
        </authorList>
    </citation>
    <scope>NUCLEOTIDE SEQUENCE [LARGE SCALE GENOMIC DNA]</scope>
    <source>
        <strain evidence="4 5">HSL3-1</strain>
    </source>
</reference>
<dbReference type="InterPro" id="IPR050563">
    <property type="entry name" value="4-hydroxybenzoyl-CoA_TE"/>
</dbReference>
<name>A0ABZ3H5Z0_9BACT</name>
<keyword evidence="5" id="KW-1185">Reference proteome</keyword>
<dbReference type="RefSeq" id="WP_345971767.1">
    <property type="nucleotide sequence ID" value="NZ_CP147920.1"/>
</dbReference>
<dbReference type="Pfam" id="PF03061">
    <property type="entry name" value="4HBT"/>
    <property type="match status" value="1"/>
</dbReference>
<evidence type="ECO:0000313" key="5">
    <source>
        <dbReference type="Proteomes" id="UP001447842"/>
    </source>
</evidence>
<gene>
    <name evidence="4" type="ORF">WCY31_06735</name>
</gene>
<dbReference type="PANTHER" id="PTHR31793">
    <property type="entry name" value="4-HYDROXYBENZOYL-COA THIOESTERASE FAMILY MEMBER"/>
    <property type="match status" value="1"/>
</dbReference>
<dbReference type="Gene3D" id="3.10.129.10">
    <property type="entry name" value="Hotdog Thioesterase"/>
    <property type="match status" value="1"/>
</dbReference>
<dbReference type="InterPro" id="IPR006683">
    <property type="entry name" value="Thioestr_dom"/>
</dbReference>